<organism evidence="1 2">
    <name type="scientific">Polynucleobacter paneuropaeus</name>
    <dbReference type="NCBI Taxonomy" id="2527775"/>
    <lineage>
        <taxon>Bacteria</taxon>
        <taxon>Pseudomonadati</taxon>
        <taxon>Pseudomonadota</taxon>
        <taxon>Betaproteobacteria</taxon>
        <taxon>Burkholderiales</taxon>
        <taxon>Burkholderiaceae</taxon>
        <taxon>Polynucleobacter</taxon>
    </lineage>
</organism>
<dbReference type="Pfam" id="PF06073">
    <property type="entry name" value="DUF934"/>
    <property type="match status" value="1"/>
</dbReference>
<name>A0A9Q2WK74_9BURK</name>
<sequence>MSENPSIKESSIQVNSILLYPKGGKPSIIANEWQAWNGIEAEASLAQINQDQKVLAPFQWWLSHGQVKAQDPDSEVTKRIQKKTIGVWFAADEDILKHHEVIEAGKSAWALVAADFPIFRDGRSFSTAALLRERFNWSGEIRAIGDVLIDQLILGARSGFDSFALRADQDLDIALKQFDLFTVTSQNSWRDRRSQLNERLNGHLSS</sequence>
<dbReference type="Proteomes" id="UP000783102">
    <property type="component" value="Unassembled WGS sequence"/>
</dbReference>
<dbReference type="AlphaFoldDB" id="A0A9Q2WK74"/>
<dbReference type="InterPro" id="IPR008318">
    <property type="entry name" value="UCP030820"/>
</dbReference>
<proteinExistence type="predicted"/>
<evidence type="ECO:0000313" key="1">
    <source>
        <dbReference type="EMBL" id="MBT8552015.1"/>
    </source>
</evidence>
<dbReference type="EMBL" id="JAANEY010000001">
    <property type="protein sequence ID" value="MBT8552015.1"/>
    <property type="molecule type" value="Genomic_DNA"/>
</dbReference>
<comment type="caution">
    <text evidence="1">The sequence shown here is derived from an EMBL/GenBank/DDBJ whole genome shotgun (WGS) entry which is preliminary data.</text>
</comment>
<accession>A0A9Q2WK74</accession>
<gene>
    <name evidence="1" type="ORF">G6731_08620</name>
</gene>
<protein>
    <submittedName>
        <fullName evidence="1">DUF934 domain-containing protein</fullName>
    </submittedName>
</protein>
<evidence type="ECO:0000313" key="2">
    <source>
        <dbReference type="Proteomes" id="UP000783102"/>
    </source>
</evidence>
<reference evidence="1" key="1">
    <citation type="journal article" date="2021" name="Genome Biol. Evol.">
        <title>Continental-Scale Gene Flow Prevents Allopatric Divergence of Pelagic Freshwater Bacteria.</title>
        <authorList>
            <person name="Hoetzinger M."/>
            <person name="Pitt A."/>
            <person name="Huemer A."/>
            <person name="Hahn M.W."/>
        </authorList>
    </citation>
    <scope>NUCLEOTIDE SEQUENCE</scope>
    <source>
        <strain evidence="1">SM1-W8</strain>
    </source>
</reference>